<dbReference type="SMART" id="SM00155">
    <property type="entry name" value="PLDc"/>
    <property type="match status" value="1"/>
</dbReference>
<dbReference type="EMBL" id="CAJNAU010000026">
    <property type="protein sequence ID" value="CAE6759171.1"/>
    <property type="molecule type" value="Genomic_DNA"/>
</dbReference>
<keyword evidence="2" id="KW-0677">Repeat</keyword>
<dbReference type="PROSITE" id="PS50035">
    <property type="entry name" value="PLD"/>
    <property type="match status" value="1"/>
</dbReference>
<dbReference type="Proteomes" id="UP000674425">
    <property type="component" value="Unassembled WGS sequence"/>
</dbReference>
<gene>
    <name evidence="6" type="ORF">R69658_03083</name>
</gene>
<keyword evidence="3" id="KW-0378">Hydrolase</keyword>
<evidence type="ECO:0000256" key="2">
    <source>
        <dbReference type="ARBA" id="ARBA00022737"/>
    </source>
</evidence>
<dbReference type="PANTHER" id="PTHR18896:SF76">
    <property type="entry name" value="PHOSPHOLIPASE"/>
    <property type="match status" value="1"/>
</dbReference>
<feature type="domain" description="PLD phosphodiesterase" evidence="5">
    <location>
        <begin position="83"/>
        <end position="110"/>
    </location>
</feature>
<evidence type="ECO:0000313" key="7">
    <source>
        <dbReference type="Proteomes" id="UP000674425"/>
    </source>
</evidence>
<evidence type="ECO:0000313" key="6">
    <source>
        <dbReference type="EMBL" id="CAE6759171.1"/>
    </source>
</evidence>
<dbReference type="SUPFAM" id="SSF56024">
    <property type="entry name" value="Phospholipase D/nuclease"/>
    <property type="match status" value="1"/>
</dbReference>
<evidence type="ECO:0000256" key="1">
    <source>
        <dbReference type="ARBA" id="ARBA00000798"/>
    </source>
</evidence>
<dbReference type="InterPro" id="IPR001736">
    <property type="entry name" value="PLipase_D/transphosphatidylase"/>
</dbReference>
<comment type="caution">
    <text evidence="6">The sequence shown here is derived from an EMBL/GenBank/DDBJ whole genome shotgun (WGS) entry which is preliminary data.</text>
</comment>
<evidence type="ECO:0000259" key="5">
    <source>
        <dbReference type="PROSITE" id="PS50035"/>
    </source>
</evidence>
<sequence>MSAASHKLSGLLYDEVSFSLLNRVRRFLKAKELRDGKVQDWNKVLSDPHDTRYEDVDIEKCREYVTLLNLRNWTKLGERYVTEQIYVHTKMMIVDDLFALVGSANINDRSLLGSRDSEIAVLVADSAMEKHNIDGSGHVKVTRKFARNLRQEVWKKLFGITGNVRPAHQLMGAIDQPANPANWKAIQKVADANRDLYEAAFDFIPRGKSTIGQNKSQFASIWPRWDKASNKLAGPMPFNDEFWATPQHDGDGAQQLTAVKGFIVSLPIDWTRNENNNLGFATSLVAENMPGNGVDAAEDESTIAMNSDARAKGDNA</sequence>
<reference evidence="6 7" key="1">
    <citation type="submission" date="2021-02" db="EMBL/GenBank/DDBJ databases">
        <authorList>
            <person name="Vanwijnsberghe S."/>
        </authorList>
    </citation>
    <scope>NUCLEOTIDE SEQUENCE [LARGE SCALE GENOMIC DNA]</scope>
    <source>
        <strain evidence="6 7">R-69658</strain>
    </source>
</reference>
<dbReference type="PANTHER" id="PTHR18896">
    <property type="entry name" value="PHOSPHOLIPASE D"/>
    <property type="match status" value="1"/>
</dbReference>
<proteinExistence type="predicted"/>
<name>A0ABN7LQ61_9BURK</name>
<protein>
    <recommendedName>
        <fullName evidence="5">PLD phosphodiesterase domain-containing protein</fullName>
    </recommendedName>
</protein>
<keyword evidence="7" id="KW-1185">Reference proteome</keyword>
<evidence type="ECO:0000256" key="4">
    <source>
        <dbReference type="ARBA" id="ARBA00023098"/>
    </source>
</evidence>
<comment type="catalytic activity">
    <reaction evidence="1">
        <text>a 1,2-diacyl-sn-glycero-3-phosphocholine + H2O = a 1,2-diacyl-sn-glycero-3-phosphate + choline + H(+)</text>
        <dbReference type="Rhea" id="RHEA:14445"/>
        <dbReference type="ChEBI" id="CHEBI:15354"/>
        <dbReference type="ChEBI" id="CHEBI:15377"/>
        <dbReference type="ChEBI" id="CHEBI:15378"/>
        <dbReference type="ChEBI" id="CHEBI:57643"/>
        <dbReference type="ChEBI" id="CHEBI:58608"/>
        <dbReference type="EC" id="3.1.4.4"/>
    </reaction>
</comment>
<dbReference type="Gene3D" id="3.30.870.10">
    <property type="entry name" value="Endonuclease Chain A"/>
    <property type="match status" value="1"/>
</dbReference>
<keyword evidence="4" id="KW-0443">Lipid metabolism</keyword>
<dbReference type="InterPro" id="IPR015679">
    <property type="entry name" value="PLipase_D_fam"/>
</dbReference>
<organism evidence="6 7">
    <name type="scientific">Paraburkholderia aspalathi</name>
    <dbReference type="NCBI Taxonomy" id="1324617"/>
    <lineage>
        <taxon>Bacteria</taxon>
        <taxon>Pseudomonadati</taxon>
        <taxon>Pseudomonadota</taxon>
        <taxon>Betaproteobacteria</taxon>
        <taxon>Burkholderiales</taxon>
        <taxon>Burkholderiaceae</taxon>
        <taxon>Paraburkholderia</taxon>
    </lineage>
</organism>
<dbReference type="Pfam" id="PF00614">
    <property type="entry name" value="PLDc"/>
    <property type="match status" value="1"/>
</dbReference>
<accession>A0ABN7LQ61</accession>
<evidence type="ECO:0000256" key="3">
    <source>
        <dbReference type="ARBA" id="ARBA00022801"/>
    </source>
</evidence>